<dbReference type="OrthoDB" id="2802356at2759"/>
<reference evidence="2 3" key="1">
    <citation type="submission" date="2014-04" db="EMBL/GenBank/DDBJ databases">
        <authorList>
            <consortium name="DOE Joint Genome Institute"/>
            <person name="Kuo A."/>
            <person name="Ruytinx J."/>
            <person name="Rineau F."/>
            <person name="Colpaert J."/>
            <person name="Kohler A."/>
            <person name="Nagy L.G."/>
            <person name="Floudas D."/>
            <person name="Copeland A."/>
            <person name="Barry K.W."/>
            <person name="Cichocki N."/>
            <person name="Veneault-Fourrey C."/>
            <person name="LaButti K."/>
            <person name="Lindquist E.A."/>
            <person name="Lipzen A."/>
            <person name="Lundell T."/>
            <person name="Morin E."/>
            <person name="Murat C."/>
            <person name="Sun H."/>
            <person name="Tunlid A."/>
            <person name="Henrissat B."/>
            <person name="Grigoriev I.V."/>
            <person name="Hibbett D.S."/>
            <person name="Martin F."/>
            <person name="Nordberg H.P."/>
            <person name="Cantor M.N."/>
            <person name="Hua S.X."/>
        </authorList>
    </citation>
    <scope>NUCLEOTIDE SEQUENCE [LARGE SCALE GENOMIC DNA]</scope>
    <source>
        <strain evidence="2 3">UH-Slu-Lm8-n1</strain>
    </source>
</reference>
<evidence type="ECO:0000313" key="3">
    <source>
        <dbReference type="Proteomes" id="UP000054485"/>
    </source>
</evidence>
<name>A0A0D0AXW7_9AGAM</name>
<accession>A0A0D0AXW7</accession>
<dbReference type="EMBL" id="KN835352">
    <property type="protein sequence ID" value="KIK39232.1"/>
    <property type="molecule type" value="Genomic_DNA"/>
</dbReference>
<dbReference type="HOGENOM" id="CLU_043693_1_0_1"/>
<feature type="compositionally biased region" description="Basic residues" evidence="1">
    <location>
        <begin position="358"/>
        <end position="376"/>
    </location>
</feature>
<proteinExistence type="predicted"/>
<keyword evidence="3" id="KW-1185">Reference proteome</keyword>
<dbReference type="STRING" id="930992.A0A0D0AXW7"/>
<sequence>MSYPYYQSTLDGWGSNQFQFGRPPPVRFQPQPSWSGHDYFRAHAPHIDPAIFNQVYGKICDADMTPVGVGVNEARIWHRRAYGGLCAINALTPQEIGYASAYEAYRVWIHNNSLYEPLGAEIERQREAFTGLAIAEAIRMHMISRPADADGCMPTCEAAAATASYIFDENLSGSVGGDTSGGMYGTRMGIGATSPVFGRSETAGSGMAGGIDPHAIDYEAPYFRQRSGRHRRLSTPAAYGTTGAYSPRAGTVMGGIGSSPYLGSAPSMGMGANPAIYGGGSPLAGGNGMGATGMHGGVYPPYHNGAGSSAYEGASPVYAPPIYGASSPYTSTPSPYMSTSNVTTVSAYPGTTTVIQLPRRRHRSSSRHRHKYHNGRARSAEPDMIRYTGAIDSPTSNNFRGAAGGAARAVGGAVGGIAGGAAGFVGGAVGGLARGAVGGFTRGAIGGASIGASDPMRGGVVGSYGGPNQGYGYPGYRGIYRY</sequence>
<dbReference type="AlphaFoldDB" id="A0A0D0AXW7"/>
<feature type="region of interest" description="Disordered" evidence="1">
    <location>
        <begin position="358"/>
        <end position="378"/>
    </location>
</feature>
<evidence type="ECO:0000256" key="1">
    <source>
        <dbReference type="SAM" id="MobiDB-lite"/>
    </source>
</evidence>
<protein>
    <submittedName>
        <fullName evidence="2">Uncharacterized protein</fullName>
    </submittedName>
</protein>
<reference evidence="3" key="2">
    <citation type="submission" date="2015-01" db="EMBL/GenBank/DDBJ databases">
        <title>Evolutionary Origins and Diversification of the Mycorrhizal Mutualists.</title>
        <authorList>
            <consortium name="DOE Joint Genome Institute"/>
            <consortium name="Mycorrhizal Genomics Consortium"/>
            <person name="Kohler A."/>
            <person name="Kuo A."/>
            <person name="Nagy L.G."/>
            <person name="Floudas D."/>
            <person name="Copeland A."/>
            <person name="Barry K.W."/>
            <person name="Cichocki N."/>
            <person name="Veneault-Fourrey C."/>
            <person name="LaButti K."/>
            <person name="Lindquist E.A."/>
            <person name="Lipzen A."/>
            <person name="Lundell T."/>
            <person name="Morin E."/>
            <person name="Murat C."/>
            <person name="Riley R."/>
            <person name="Ohm R."/>
            <person name="Sun H."/>
            <person name="Tunlid A."/>
            <person name="Henrissat B."/>
            <person name="Grigoriev I.V."/>
            <person name="Hibbett D.S."/>
            <person name="Martin F."/>
        </authorList>
    </citation>
    <scope>NUCLEOTIDE SEQUENCE [LARGE SCALE GENOMIC DNA]</scope>
    <source>
        <strain evidence="3">UH-Slu-Lm8-n1</strain>
    </source>
</reference>
<gene>
    <name evidence="2" type="ORF">CY34DRAFT_808532</name>
</gene>
<dbReference type="Proteomes" id="UP000054485">
    <property type="component" value="Unassembled WGS sequence"/>
</dbReference>
<evidence type="ECO:0000313" key="2">
    <source>
        <dbReference type="EMBL" id="KIK39232.1"/>
    </source>
</evidence>
<dbReference type="InParanoid" id="A0A0D0AXW7"/>
<organism evidence="2 3">
    <name type="scientific">Suillus luteus UH-Slu-Lm8-n1</name>
    <dbReference type="NCBI Taxonomy" id="930992"/>
    <lineage>
        <taxon>Eukaryota</taxon>
        <taxon>Fungi</taxon>
        <taxon>Dikarya</taxon>
        <taxon>Basidiomycota</taxon>
        <taxon>Agaricomycotina</taxon>
        <taxon>Agaricomycetes</taxon>
        <taxon>Agaricomycetidae</taxon>
        <taxon>Boletales</taxon>
        <taxon>Suillineae</taxon>
        <taxon>Suillaceae</taxon>
        <taxon>Suillus</taxon>
    </lineage>
</organism>